<protein>
    <recommendedName>
        <fullName evidence="2">Mu-like prophage I protein</fullName>
    </recommendedName>
</protein>
<dbReference type="InterPro" id="IPR012106">
    <property type="entry name" value="Phage_Mu_Gp1"/>
</dbReference>
<dbReference type="PIRSF" id="PIRSF016624">
    <property type="entry name" value="Mu_prophg_I"/>
    <property type="match status" value="1"/>
</dbReference>
<reference evidence="1" key="1">
    <citation type="submission" date="2019-08" db="EMBL/GenBank/DDBJ databases">
        <authorList>
            <person name="Kucharzyk K."/>
            <person name="Murdoch R.W."/>
            <person name="Higgins S."/>
            <person name="Loffler F."/>
        </authorList>
    </citation>
    <scope>NUCLEOTIDE SEQUENCE</scope>
</reference>
<dbReference type="EMBL" id="VSSQ01021344">
    <property type="protein sequence ID" value="MPM66864.1"/>
    <property type="molecule type" value="Genomic_DNA"/>
</dbReference>
<dbReference type="Pfam" id="PF10123">
    <property type="entry name" value="Mu-like_Pro"/>
    <property type="match status" value="1"/>
</dbReference>
<organism evidence="1">
    <name type="scientific">bioreactor metagenome</name>
    <dbReference type="NCBI Taxonomy" id="1076179"/>
    <lineage>
        <taxon>unclassified sequences</taxon>
        <taxon>metagenomes</taxon>
        <taxon>ecological metagenomes</taxon>
    </lineage>
</organism>
<dbReference type="AlphaFoldDB" id="A0A645BYS8"/>
<evidence type="ECO:0008006" key="2">
    <source>
        <dbReference type="Google" id="ProtNLM"/>
    </source>
</evidence>
<comment type="caution">
    <text evidence="1">The sequence shown here is derived from an EMBL/GenBank/DDBJ whole genome shotgun (WGS) entry which is preliminary data.</text>
</comment>
<proteinExistence type="predicted"/>
<evidence type="ECO:0000313" key="1">
    <source>
        <dbReference type="EMBL" id="MPM66864.1"/>
    </source>
</evidence>
<name>A0A645BYS8_9ZZZZ</name>
<sequence length="301" mass="32348">MKAQIAQRGVDVVVDYEHQTLKGVQAPAAGWVKELKLEDGHIKALVEWTEQAAEYLKNREYRYLSPVINVRKTDDKAIGLHSLALTNTPAIENMPSIVNSSTFEGGQEHMEIMKKIAQLLGLGEDATEDQIMEALGKTLDEVKSLKDAAAGGGAQPAEAEKVVANKAVCELLGLKAGAATDDVAAKIMELKGGNINGVNVIEELKALKRQNAERDATDAVTLALKSGKITPAQKEWAQSYALDNPKGFASFVEKAPQIVPMSEIAGSDTLPLKGDEVDEATLLVCKQLGITAEDVKKYGKE</sequence>
<gene>
    <name evidence="1" type="ORF">SDC9_113776</name>
</gene>
<accession>A0A645BYS8</accession>